<dbReference type="PANTHER" id="PTHR18934">
    <property type="entry name" value="ATP-DEPENDENT RNA HELICASE"/>
    <property type="match status" value="1"/>
</dbReference>
<dbReference type="GO" id="GO:0016787">
    <property type="term" value="F:hydrolase activity"/>
    <property type="evidence" value="ECO:0007669"/>
    <property type="project" value="UniProtKB-KW"/>
</dbReference>
<evidence type="ECO:0000256" key="2">
    <source>
        <dbReference type="ARBA" id="ARBA00022801"/>
    </source>
</evidence>
<dbReference type="STRING" id="6293.A0A1I8EQ46"/>
<organism evidence="5">
    <name type="scientific">Wuchereria bancrofti</name>
    <dbReference type="NCBI Taxonomy" id="6293"/>
    <lineage>
        <taxon>Eukaryota</taxon>
        <taxon>Metazoa</taxon>
        <taxon>Ecdysozoa</taxon>
        <taxon>Nematoda</taxon>
        <taxon>Chromadorea</taxon>
        <taxon>Rhabditida</taxon>
        <taxon>Spirurina</taxon>
        <taxon>Spiruromorpha</taxon>
        <taxon>Filarioidea</taxon>
        <taxon>Onchocercidae</taxon>
        <taxon>Wuchereria</taxon>
    </lineage>
</organism>
<evidence type="ECO:0000256" key="3">
    <source>
        <dbReference type="ARBA" id="ARBA00022806"/>
    </source>
</evidence>
<evidence type="ECO:0000313" key="5">
    <source>
        <dbReference type="WBParaSite" id="maker-PairedContig_3998-snap-gene-0.27-mRNA-1"/>
    </source>
</evidence>
<keyword evidence="4" id="KW-0067">ATP-binding</keyword>
<dbReference type="AlphaFoldDB" id="A0A1I8EQ46"/>
<proteinExistence type="predicted"/>
<keyword evidence="3" id="KW-0347">Helicase</keyword>
<dbReference type="SUPFAM" id="SSF52540">
    <property type="entry name" value="P-loop containing nucleoside triphosphate hydrolases"/>
    <property type="match status" value="1"/>
</dbReference>
<keyword evidence="1" id="KW-0547">Nucleotide-binding</keyword>
<dbReference type="Gene3D" id="3.40.50.300">
    <property type="entry name" value="P-loop containing nucleotide triphosphate hydrolases"/>
    <property type="match status" value="1"/>
</dbReference>
<protein>
    <submittedName>
        <fullName evidence="5">Uncharacterized protein</fullName>
    </submittedName>
</protein>
<dbReference type="PANTHER" id="PTHR18934:SF99">
    <property type="entry name" value="ATP-DEPENDENT RNA HELICASE DHX37-RELATED"/>
    <property type="match status" value="1"/>
</dbReference>
<dbReference type="InterPro" id="IPR027417">
    <property type="entry name" value="P-loop_NTPase"/>
</dbReference>
<evidence type="ECO:0000256" key="4">
    <source>
        <dbReference type="ARBA" id="ARBA00022840"/>
    </source>
</evidence>
<keyword evidence="2" id="KW-0378">Hydrolase</keyword>
<dbReference type="GO" id="GO:0003723">
    <property type="term" value="F:RNA binding"/>
    <property type="evidence" value="ECO:0007669"/>
    <property type="project" value="TreeGrafter"/>
</dbReference>
<sequence>MTPIFYANSLDKKDGYVFNVLTAILQIHRTEPLSSDVLAFLTGQEEIGTACKKVQEASRFLPVNLVAPPFYMRKDPLPYQICHVCLEPFFRIIISTFFLWKIFHNAQQRREAGRPEREAPCKCYRLYLGKHFYSLSKITVPEILRSNLAVVLLELLSIGLRQINQL</sequence>
<reference evidence="5" key="1">
    <citation type="submission" date="2016-11" db="UniProtKB">
        <authorList>
            <consortium name="WormBaseParasite"/>
        </authorList>
    </citation>
    <scope>IDENTIFICATION</scope>
    <source>
        <strain evidence="5">pt0022</strain>
    </source>
</reference>
<name>A0A1I8EQ46_WUCBA</name>
<dbReference type="WBParaSite" id="maker-PairedContig_3998-snap-gene-0.27-mRNA-1">
    <property type="protein sequence ID" value="maker-PairedContig_3998-snap-gene-0.27-mRNA-1"/>
    <property type="gene ID" value="maker-PairedContig_3998-snap-gene-0.27"/>
</dbReference>
<evidence type="ECO:0000256" key="1">
    <source>
        <dbReference type="ARBA" id="ARBA00022741"/>
    </source>
</evidence>
<accession>A0A1I8EQ46</accession>
<dbReference type="GO" id="GO:0004386">
    <property type="term" value="F:helicase activity"/>
    <property type="evidence" value="ECO:0007669"/>
    <property type="project" value="UniProtKB-KW"/>
</dbReference>
<dbReference type="GO" id="GO:0005524">
    <property type="term" value="F:ATP binding"/>
    <property type="evidence" value="ECO:0007669"/>
    <property type="project" value="UniProtKB-KW"/>
</dbReference>